<evidence type="ECO:0000313" key="2">
    <source>
        <dbReference type="Proteomes" id="UP000075531"/>
    </source>
</evidence>
<dbReference type="STRING" id="1121338.CLTEP_25930"/>
<dbReference type="PATRIC" id="fig|1121338.3.peg.2695"/>
<dbReference type="RefSeq" id="WP_066827332.1">
    <property type="nucleotide sequence ID" value="NZ_LTBA01000068.1"/>
</dbReference>
<keyword evidence="2" id="KW-1185">Reference proteome</keyword>
<dbReference type="Proteomes" id="UP000075531">
    <property type="component" value="Unassembled WGS sequence"/>
</dbReference>
<proteinExistence type="predicted"/>
<dbReference type="EMBL" id="LTBA01000068">
    <property type="protein sequence ID" value="KYH30528.1"/>
    <property type="molecule type" value="Genomic_DNA"/>
</dbReference>
<dbReference type="AlphaFoldDB" id="A0A151AS99"/>
<dbReference type="OrthoDB" id="2030399at2"/>
<accession>A0A151AS99</accession>
<comment type="caution">
    <text evidence="1">The sequence shown here is derived from an EMBL/GenBank/DDBJ whole genome shotgun (WGS) entry which is preliminary data.</text>
</comment>
<protein>
    <recommendedName>
        <fullName evidence="3">IrrE N-terminal-like domain-containing protein</fullName>
    </recommendedName>
</protein>
<evidence type="ECO:0000313" key="1">
    <source>
        <dbReference type="EMBL" id="KYH30528.1"/>
    </source>
</evidence>
<reference evidence="1 2" key="1">
    <citation type="submission" date="2016-02" db="EMBL/GenBank/DDBJ databases">
        <title>Genome sequence of Clostridium tepidiprofundi DSM 19306.</title>
        <authorList>
            <person name="Poehlein A."/>
            <person name="Daniel R."/>
        </authorList>
    </citation>
    <scope>NUCLEOTIDE SEQUENCE [LARGE SCALE GENOMIC DNA]</scope>
    <source>
        <strain evidence="1 2">DSM 19306</strain>
    </source>
</reference>
<evidence type="ECO:0008006" key="3">
    <source>
        <dbReference type="Google" id="ProtNLM"/>
    </source>
</evidence>
<sequence>MSEIITSQNLDEVIKKNLEVKVEIQGLINDLIVRFNTQGIKGEEKLAFKILKDNHLIQLPIDDKYWGGAVVIRNNKKIPIINTAQPRVYQYFVAWHEVYHLLYDINLENDKHNISIDMELNERKADYFAASIMLGNVYEYYHSLSDENFIDRIIKCMDMYKAPYKAIMINLYEDAVSRYNNNELKNIILKYFDSKPSNLIKKFEELELDSELVKPSYIISMGGLEKTIQDKANENPSVSYHNSNYEFLNKLKDEINEIKRGLI</sequence>
<gene>
    <name evidence="1" type="ORF">CLTEP_25930</name>
</gene>
<name>A0A151AS99_9CLOT</name>
<dbReference type="Gene3D" id="1.10.10.2910">
    <property type="match status" value="1"/>
</dbReference>
<organism evidence="1 2">
    <name type="scientific">Clostridium tepidiprofundi DSM 19306</name>
    <dbReference type="NCBI Taxonomy" id="1121338"/>
    <lineage>
        <taxon>Bacteria</taxon>
        <taxon>Bacillati</taxon>
        <taxon>Bacillota</taxon>
        <taxon>Clostridia</taxon>
        <taxon>Eubacteriales</taxon>
        <taxon>Clostridiaceae</taxon>
        <taxon>Clostridium</taxon>
    </lineage>
</organism>